<accession>A0A2P4XEB0</accession>
<dbReference type="Pfam" id="PF00397">
    <property type="entry name" value="WW"/>
    <property type="match status" value="3"/>
</dbReference>
<dbReference type="OrthoDB" id="194556at2759"/>
<dbReference type="PROSITE" id="PS01159">
    <property type="entry name" value="WW_DOMAIN_1"/>
    <property type="match status" value="1"/>
</dbReference>
<feature type="domain" description="WW" evidence="2">
    <location>
        <begin position="553"/>
        <end position="583"/>
    </location>
</feature>
<sequence length="607" mass="67026">MDVETQFEQKVKPVKESDSIDGDSVSLLKRDFSQMLNNCESDMEKYPPAMKITLDSTTTASTEIVDMATDFASVDDDSALMLAVVNDFGANPEKTNDNLDVVAQEPMNYVNDNLDIPVHVVSQPVLTTPDNLTPDSDAKEIADKDPTVEHHNVARKIQVQYRCFVRRRIILDQLRFILTKQRRKTRKSRHKAKKATAFDNNTRGEKESAVVHVTMNANSMDNVQEEIQEVAPTPMSSEIGFEAAPTARSGEAPEPSEQTMKLGARKGSCEYVFDLFDTQEEANGEEMQEATVSVVNSGVEDKVPMKAVYDGDKNEPSLKKLDNQQHDDFAALPEKDVMIASTDATKCLEVLPVEEDIVFEEPVLLPSEATQGEVHSSNSTARVDAGGLVTSMMLAELAFTTDVKQEPMVPADTILVEDDGAPQMQQHWERYVDSTTNKSFYYNPSTNETQWTAPTEARDNAVINSSRVTPTTPRTTAVTATDAVSPSGHFLSAHETTGTWQEFLDEATGHLYYYNTKTGECSWEPPASRSDPSLVVESLQSVATAESTAIGASPWVMYIDPASQVPYYVNTETLATSWEQPQGFVVAAQPNEDKYVIAIDDHAALHI</sequence>
<feature type="region of interest" description="Disordered" evidence="1">
    <location>
        <begin position="1"/>
        <end position="20"/>
    </location>
</feature>
<name>A0A2P4XEB0_9STRA</name>
<dbReference type="EMBL" id="NCKW01011272">
    <property type="protein sequence ID" value="POM63874.1"/>
    <property type="molecule type" value="Genomic_DNA"/>
</dbReference>
<feature type="domain" description="WW" evidence="2">
    <location>
        <begin position="422"/>
        <end position="456"/>
    </location>
</feature>
<comment type="caution">
    <text evidence="3">The sequence shown here is derived from an EMBL/GenBank/DDBJ whole genome shotgun (WGS) entry which is preliminary data.</text>
</comment>
<dbReference type="InterPro" id="IPR001202">
    <property type="entry name" value="WW_dom"/>
</dbReference>
<dbReference type="PANTHER" id="PTHR47852">
    <property type="entry name" value="OS06G0298400 PROTEIN"/>
    <property type="match status" value="1"/>
</dbReference>
<reference evidence="3 4" key="1">
    <citation type="journal article" date="2017" name="Genome Biol. Evol.">
        <title>Phytophthora megakarya and P. palmivora, closely related causal agents of cacao black pod rot, underwent increases in genome sizes and gene numbers by different mechanisms.</title>
        <authorList>
            <person name="Ali S.S."/>
            <person name="Shao J."/>
            <person name="Lary D.J."/>
            <person name="Kronmiller B."/>
            <person name="Shen D."/>
            <person name="Strem M.D."/>
            <person name="Amoako-Attah I."/>
            <person name="Akrofi A.Y."/>
            <person name="Begoude B.A."/>
            <person name="Ten Hoopen G.M."/>
            <person name="Coulibaly K."/>
            <person name="Kebe B.I."/>
            <person name="Melnick R.L."/>
            <person name="Guiltinan M.J."/>
            <person name="Tyler B.M."/>
            <person name="Meinhardt L.W."/>
            <person name="Bailey B.A."/>
        </authorList>
    </citation>
    <scope>NUCLEOTIDE SEQUENCE [LARGE SCALE GENOMIC DNA]</scope>
    <source>
        <strain evidence="4">sbr112.9</strain>
    </source>
</reference>
<dbReference type="InterPro" id="IPR036020">
    <property type="entry name" value="WW_dom_sf"/>
</dbReference>
<evidence type="ECO:0000256" key="1">
    <source>
        <dbReference type="SAM" id="MobiDB-lite"/>
    </source>
</evidence>
<dbReference type="AlphaFoldDB" id="A0A2P4XEB0"/>
<dbReference type="SMART" id="SM00456">
    <property type="entry name" value="WW"/>
    <property type="match status" value="3"/>
</dbReference>
<keyword evidence="4" id="KW-1185">Reference proteome</keyword>
<proteinExistence type="predicted"/>
<gene>
    <name evidence="3" type="ORF">PHPALM_20674</name>
</gene>
<dbReference type="Proteomes" id="UP000237271">
    <property type="component" value="Unassembled WGS sequence"/>
</dbReference>
<dbReference type="PANTHER" id="PTHR47852:SF2">
    <property type="entry name" value="WW DOMAIN-CONTAINING PROTEIN"/>
    <property type="match status" value="1"/>
</dbReference>
<evidence type="ECO:0000313" key="4">
    <source>
        <dbReference type="Proteomes" id="UP000237271"/>
    </source>
</evidence>
<dbReference type="CDD" id="cd00201">
    <property type="entry name" value="WW"/>
    <property type="match status" value="3"/>
</dbReference>
<evidence type="ECO:0000313" key="3">
    <source>
        <dbReference type="EMBL" id="POM63874.1"/>
    </source>
</evidence>
<evidence type="ECO:0000259" key="2">
    <source>
        <dbReference type="PROSITE" id="PS50020"/>
    </source>
</evidence>
<feature type="compositionally biased region" description="Basic and acidic residues" evidence="1">
    <location>
        <begin position="7"/>
        <end position="18"/>
    </location>
</feature>
<dbReference type="PROSITE" id="PS50020">
    <property type="entry name" value="WW_DOMAIN_2"/>
    <property type="match status" value="3"/>
</dbReference>
<protein>
    <recommendedName>
        <fullName evidence="2">WW domain-containing protein</fullName>
    </recommendedName>
</protein>
<dbReference type="SUPFAM" id="SSF51045">
    <property type="entry name" value="WW domain"/>
    <property type="match status" value="3"/>
</dbReference>
<organism evidence="3 4">
    <name type="scientific">Phytophthora palmivora</name>
    <dbReference type="NCBI Taxonomy" id="4796"/>
    <lineage>
        <taxon>Eukaryota</taxon>
        <taxon>Sar</taxon>
        <taxon>Stramenopiles</taxon>
        <taxon>Oomycota</taxon>
        <taxon>Peronosporomycetes</taxon>
        <taxon>Peronosporales</taxon>
        <taxon>Peronosporaceae</taxon>
        <taxon>Phytophthora</taxon>
    </lineage>
</organism>
<dbReference type="Gene3D" id="2.20.70.10">
    <property type="match status" value="3"/>
</dbReference>
<feature type="domain" description="WW" evidence="2">
    <location>
        <begin position="494"/>
        <end position="528"/>
    </location>
</feature>